<dbReference type="EMBL" id="FMYP01000054">
    <property type="protein sequence ID" value="SDC82254.1"/>
    <property type="molecule type" value="Genomic_DNA"/>
</dbReference>
<protein>
    <submittedName>
        <fullName evidence="2">Uncharacterized nucleotidyltransferase</fullName>
    </submittedName>
</protein>
<dbReference type="AlphaFoldDB" id="A0A1G6PRG4"/>
<dbReference type="GO" id="GO:0016740">
    <property type="term" value="F:transferase activity"/>
    <property type="evidence" value="ECO:0007669"/>
    <property type="project" value="UniProtKB-KW"/>
</dbReference>
<sequence>MAYPTRSQLFSRLTIEQQILLAVCSAGGSTQRTEAKGLLHKPFCWETLVSLSDRHRMLPLFYNNFKNDFGDTEIPPFLREKFLAQTHQTLKMAAETVRISSLLTHNNIANIVIKGPFLGQQLYGDLALRPSRDIDILISDNDIGAFHALFVSEGYMLVNADFELSPKQRAYYYKHKNQVAYTHSKTGIMVELHWRLFSQESLFPVSLNQVFSDKQEVAVGGKSISLLSPEHNFEFLCLHGAIHQWFRLRWLYDISQLVNSDSFNLDQVMHRAKENGNERVVTQALILSNIFFGSRDFSFTTDKSVSWLVNQAINAAIHEEAYTSSRRVTRLRIPIYKMKLKRGFRHKVESWKIMNPNYSDWRMVSLPDSLFFLYFILRPFFWFYEVYIIRHNQKHK</sequence>
<keyword evidence="1" id="KW-1133">Transmembrane helix</keyword>
<keyword evidence="1" id="KW-0472">Membrane</keyword>
<dbReference type="Proteomes" id="UP000199452">
    <property type="component" value="Unassembled WGS sequence"/>
</dbReference>
<keyword evidence="3" id="KW-1185">Reference proteome</keyword>
<proteinExistence type="predicted"/>
<dbReference type="OrthoDB" id="637487at2"/>
<keyword evidence="2" id="KW-0808">Transferase</keyword>
<dbReference type="Pfam" id="PF14907">
    <property type="entry name" value="NTP_transf_5"/>
    <property type="match status" value="1"/>
</dbReference>
<accession>A0A1G6PRG4</accession>
<gene>
    <name evidence="2" type="ORF">SAMN05216323_10546</name>
</gene>
<dbReference type="RefSeq" id="WP_092439647.1">
    <property type="nucleotide sequence ID" value="NZ_FMYP01000054.1"/>
</dbReference>
<reference evidence="2 3" key="1">
    <citation type="submission" date="2016-09" db="EMBL/GenBank/DDBJ databases">
        <authorList>
            <person name="Capua I."/>
            <person name="De Benedictis P."/>
            <person name="Joannis T."/>
            <person name="Lombin L.H."/>
            <person name="Cattoli G."/>
        </authorList>
    </citation>
    <scope>NUCLEOTIDE SEQUENCE [LARGE SCALE GENOMIC DNA]</scope>
    <source>
        <strain evidence="2 3">A7P-90m</strain>
    </source>
</reference>
<evidence type="ECO:0000256" key="1">
    <source>
        <dbReference type="SAM" id="Phobius"/>
    </source>
</evidence>
<keyword evidence="1" id="KW-0812">Transmembrane</keyword>
<evidence type="ECO:0000313" key="2">
    <source>
        <dbReference type="EMBL" id="SDC82254.1"/>
    </source>
</evidence>
<organism evidence="2 3">
    <name type="scientific">Williamwhitmania taraxaci</name>
    <dbReference type="NCBI Taxonomy" id="1640674"/>
    <lineage>
        <taxon>Bacteria</taxon>
        <taxon>Pseudomonadati</taxon>
        <taxon>Bacteroidota</taxon>
        <taxon>Bacteroidia</taxon>
        <taxon>Bacteroidales</taxon>
        <taxon>Williamwhitmaniaceae</taxon>
        <taxon>Williamwhitmania</taxon>
    </lineage>
</organism>
<feature type="transmembrane region" description="Helical" evidence="1">
    <location>
        <begin position="371"/>
        <end position="389"/>
    </location>
</feature>
<evidence type="ECO:0000313" key="3">
    <source>
        <dbReference type="Proteomes" id="UP000199452"/>
    </source>
</evidence>
<name>A0A1G6PRG4_9BACT</name>
<dbReference type="InterPro" id="IPR039498">
    <property type="entry name" value="NTP_transf_5"/>
</dbReference>
<dbReference type="STRING" id="1640674.SAMN05216323_10546"/>